<organism evidence="3 4">
    <name type="scientific">Clostridium frigidicarnis</name>
    <dbReference type="NCBI Taxonomy" id="84698"/>
    <lineage>
        <taxon>Bacteria</taxon>
        <taxon>Bacillati</taxon>
        <taxon>Bacillota</taxon>
        <taxon>Clostridia</taxon>
        <taxon>Eubacteriales</taxon>
        <taxon>Clostridiaceae</taxon>
        <taxon>Clostridium</taxon>
    </lineage>
</organism>
<feature type="transmembrane region" description="Helical" evidence="1">
    <location>
        <begin position="6"/>
        <end position="22"/>
    </location>
</feature>
<evidence type="ECO:0000259" key="2">
    <source>
        <dbReference type="Pfam" id="PF05569"/>
    </source>
</evidence>
<reference evidence="3 4" key="1">
    <citation type="submission" date="2016-10" db="EMBL/GenBank/DDBJ databases">
        <authorList>
            <person name="de Groot N.N."/>
        </authorList>
    </citation>
    <scope>NUCLEOTIDE SEQUENCE [LARGE SCALE GENOMIC DNA]</scope>
    <source>
        <strain evidence="3 4">DSM 12271</strain>
    </source>
</reference>
<feature type="transmembrane region" description="Helical" evidence="1">
    <location>
        <begin position="85"/>
        <end position="106"/>
    </location>
</feature>
<dbReference type="OrthoDB" id="9762883at2"/>
<dbReference type="PANTHER" id="PTHR34978:SF3">
    <property type="entry name" value="SLR0241 PROTEIN"/>
    <property type="match status" value="1"/>
</dbReference>
<feature type="transmembrane region" description="Helical" evidence="1">
    <location>
        <begin position="291"/>
        <end position="312"/>
    </location>
</feature>
<evidence type="ECO:0000313" key="3">
    <source>
        <dbReference type="EMBL" id="SFB21414.1"/>
    </source>
</evidence>
<dbReference type="InterPro" id="IPR052173">
    <property type="entry name" value="Beta-lactam_resp_regulator"/>
</dbReference>
<keyword evidence="1" id="KW-0472">Membrane</keyword>
<sequence>MLKELVRTSILSSIFILIILLLKNRQLEKYSHKFNYILSIILMSRMLLIKSISVNIPIHIYKKITTTNVVNNIDFKHMVSNKVNYPSLILMIWLIMSICVLIYYFYRYLSFNYKAKYLIKDVEDNNILGVFHEEKRALGINKNIEIKKLKGISSPALIGFFKATIILPNVDYDNRQLRWVIRHELIHYKRKDNILRLLMAIDLSIYWFNPLVYLLRKYFEEQCELSCDESVLRYSTFSEKKEYAITLLDSIKHGNELSSNIFASQFNNKELNKIKRRVESMLNLKTKKKGIIAGAVLLVIVGASLFSAKAFAEISENYLLDMDKNVNRERVESIDPSYNSKMRELELQMQKDRDAMERGAIVRGAIVVIDEESGSVLSMRSIGNSMDVPSNTLE</sequence>
<dbReference type="Pfam" id="PF05569">
    <property type="entry name" value="Peptidase_M56"/>
    <property type="match status" value="1"/>
</dbReference>
<feature type="transmembrane region" description="Helical" evidence="1">
    <location>
        <begin position="34"/>
        <end position="53"/>
    </location>
</feature>
<keyword evidence="1" id="KW-0812">Transmembrane</keyword>
<keyword evidence="1" id="KW-1133">Transmembrane helix</keyword>
<evidence type="ECO:0000256" key="1">
    <source>
        <dbReference type="SAM" id="Phobius"/>
    </source>
</evidence>
<feature type="domain" description="Peptidase M56" evidence="2">
    <location>
        <begin position="4"/>
        <end position="279"/>
    </location>
</feature>
<proteinExistence type="predicted"/>
<keyword evidence="4" id="KW-1185">Reference proteome</keyword>
<gene>
    <name evidence="3" type="ORF">SAMN04488528_101813</name>
</gene>
<dbReference type="EMBL" id="FOKI01000018">
    <property type="protein sequence ID" value="SFB21414.1"/>
    <property type="molecule type" value="Genomic_DNA"/>
</dbReference>
<dbReference type="PANTHER" id="PTHR34978">
    <property type="entry name" value="POSSIBLE SENSOR-TRANSDUCER PROTEIN BLAR"/>
    <property type="match status" value="1"/>
</dbReference>
<dbReference type="CDD" id="cd07341">
    <property type="entry name" value="M56_BlaR1_MecR1_like"/>
    <property type="match status" value="1"/>
</dbReference>
<evidence type="ECO:0000313" key="4">
    <source>
        <dbReference type="Proteomes" id="UP000198619"/>
    </source>
</evidence>
<name>A0A1I0Z733_9CLOT</name>
<protein>
    <submittedName>
        <fullName evidence="3">Signal transducer regulating beta-lactamase production, contains metallopeptidase domain</fullName>
    </submittedName>
</protein>
<accession>A0A1I0Z733</accession>
<dbReference type="Proteomes" id="UP000198619">
    <property type="component" value="Unassembled WGS sequence"/>
</dbReference>
<dbReference type="AlphaFoldDB" id="A0A1I0Z733"/>
<dbReference type="InterPro" id="IPR008756">
    <property type="entry name" value="Peptidase_M56"/>
</dbReference>
<dbReference type="RefSeq" id="WP_090041661.1">
    <property type="nucleotide sequence ID" value="NZ_FOKI01000018.1"/>
</dbReference>